<evidence type="ECO:0000313" key="3">
    <source>
        <dbReference type="Proteomes" id="UP000291187"/>
    </source>
</evidence>
<proteinExistence type="predicted"/>
<dbReference type="Proteomes" id="UP000291187">
    <property type="component" value="Unassembled WGS sequence"/>
</dbReference>
<feature type="region of interest" description="Disordered" evidence="1">
    <location>
        <begin position="40"/>
        <end position="59"/>
    </location>
</feature>
<protein>
    <submittedName>
        <fullName evidence="2">Uncharacterized protein</fullName>
    </submittedName>
</protein>
<accession>A0A4Q5A522</accession>
<evidence type="ECO:0000313" key="2">
    <source>
        <dbReference type="EMBL" id="RYQ18974.1"/>
    </source>
</evidence>
<comment type="caution">
    <text evidence="2">The sequence shown here is derived from an EMBL/GenBank/DDBJ whole genome shotgun (WGS) entry which is preliminary data.</text>
</comment>
<sequence>MSSSKLSERAWRMLEAGEDLKSVQARTRLSVAVLTGMMHDVNRQKRAQPAQQPTTREHR</sequence>
<dbReference type="AlphaFoldDB" id="A0A4Q5A522"/>
<reference evidence="2 3" key="1">
    <citation type="submission" date="2018-12" db="EMBL/GenBank/DDBJ databases">
        <title>Unveiling genomic diversity among members of the Bifidobacterium pseudolongum species, a widely distributed gut commensal of the animal kingdom.</title>
        <authorList>
            <person name="Lugli G.A."/>
            <person name="Duranti S."/>
            <person name="Albert K."/>
            <person name="Mancabelli L."/>
            <person name="Napoli S."/>
            <person name="Viappiani A."/>
            <person name="Anzalone R."/>
            <person name="Longhi G."/>
            <person name="Milani C."/>
            <person name="Turroni F."/>
            <person name="Alessandri G."/>
            <person name="Sela D.A."/>
            <person name="Van Sinderen D."/>
            <person name="Ventura M."/>
        </authorList>
    </citation>
    <scope>NUCLEOTIDE SEQUENCE [LARGE SCALE GENOMIC DNA]</scope>
    <source>
        <strain evidence="2 3">2071B</strain>
    </source>
</reference>
<evidence type="ECO:0000256" key="1">
    <source>
        <dbReference type="SAM" id="MobiDB-lite"/>
    </source>
</evidence>
<organism evidence="2 3">
    <name type="scientific">Bifidobacterium pseudolongum subsp. globosum</name>
    <dbReference type="NCBI Taxonomy" id="1690"/>
    <lineage>
        <taxon>Bacteria</taxon>
        <taxon>Bacillati</taxon>
        <taxon>Actinomycetota</taxon>
        <taxon>Actinomycetes</taxon>
        <taxon>Bifidobacteriales</taxon>
        <taxon>Bifidobacteriaceae</taxon>
        <taxon>Bifidobacterium</taxon>
    </lineage>
</organism>
<feature type="compositionally biased region" description="Polar residues" evidence="1">
    <location>
        <begin position="49"/>
        <end position="59"/>
    </location>
</feature>
<dbReference type="RefSeq" id="WP_129864414.1">
    <property type="nucleotide sequence ID" value="NZ_RYUM01000012.1"/>
</dbReference>
<gene>
    <name evidence="2" type="ORF">PG2071B_1095</name>
</gene>
<name>A0A4Q5A522_9BIFI</name>
<dbReference type="EMBL" id="RYUM01000012">
    <property type="protein sequence ID" value="RYQ18974.1"/>
    <property type="molecule type" value="Genomic_DNA"/>
</dbReference>